<protein>
    <submittedName>
        <fullName evidence="2">Methyltransferase domain-containing protein</fullName>
    </submittedName>
</protein>
<keyword evidence="2" id="KW-0808">Transferase</keyword>
<feature type="domain" description="Methyltransferase" evidence="1">
    <location>
        <begin position="55"/>
        <end position="151"/>
    </location>
</feature>
<accession>A0ABT0ZWB3</accession>
<keyword evidence="2" id="KW-0489">Methyltransferase</keyword>
<gene>
    <name evidence="2" type="ORF">KDL28_08175</name>
</gene>
<name>A0ABT0ZWB3_9PSEU</name>
<dbReference type="RefSeq" id="WP_252436774.1">
    <property type="nucleotide sequence ID" value="NZ_JAGSOV010000017.1"/>
</dbReference>
<organism evidence="2 3">
    <name type="scientific">Pseudonocardia humida</name>
    <dbReference type="NCBI Taxonomy" id="2800819"/>
    <lineage>
        <taxon>Bacteria</taxon>
        <taxon>Bacillati</taxon>
        <taxon>Actinomycetota</taxon>
        <taxon>Actinomycetes</taxon>
        <taxon>Pseudonocardiales</taxon>
        <taxon>Pseudonocardiaceae</taxon>
        <taxon>Pseudonocardia</taxon>
    </lineage>
</organism>
<proteinExistence type="predicted"/>
<dbReference type="Pfam" id="PF13649">
    <property type="entry name" value="Methyltransf_25"/>
    <property type="match status" value="1"/>
</dbReference>
<dbReference type="EMBL" id="JAGSOV010000017">
    <property type="protein sequence ID" value="MCO1655032.1"/>
    <property type="molecule type" value="Genomic_DNA"/>
</dbReference>
<dbReference type="InterPro" id="IPR050508">
    <property type="entry name" value="Methyltransf_Superfamily"/>
</dbReference>
<comment type="caution">
    <text evidence="2">The sequence shown here is derived from an EMBL/GenBank/DDBJ whole genome shotgun (WGS) entry which is preliminary data.</text>
</comment>
<dbReference type="InterPro" id="IPR029063">
    <property type="entry name" value="SAM-dependent_MTases_sf"/>
</dbReference>
<dbReference type="CDD" id="cd02440">
    <property type="entry name" value="AdoMet_MTases"/>
    <property type="match status" value="1"/>
</dbReference>
<dbReference type="PANTHER" id="PTHR42912">
    <property type="entry name" value="METHYLTRANSFERASE"/>
    <property type="match status" value="1"/>
</dbReference>
<dbReference type="SUPFAM" id="SSF53335">
    <property type="entry name" value="S-adenosyl-L-methionine-dependent methyltransferases"/>
    <property type="match status" value="1"/>
</dbReference>
<sequence>MDATTAHSDTDRPYLPGMGKDILIPFYDVVHRVFRVGRLHAEMVRRAELEPGQRVLDIGCGTGNLLLALGARRPDLDLAGIDPDPKALARATRKARRAGVAVRFDRGFADTLPYPDGSVDRVFSSLMLHHLDPPVKDATLAEVRRVLRPGGALVLADFDGHGQGHGRGHGHRRLPFGRRMEVSQRLRENAGIADRIAAAGLVPDEPAPFELRVGTVAIVRAARRS</sequence>
<keyword evidence="3" id="KW-1185">Reference proteome</keyword>
<dbReference type="GO" id="GO:0008168">
    <property type="term" value="F:methyltransferase activity"/>
    <property type="evidence" value="ECO:0007669"/>
    <property type="project" value="UniProtKB-KW"/>
</dbReference>
<dbReference type="InterPro" id="IPR041698">
    <property type="entry name" value="Methyltransf_25"/>
</dbReference>
<evidence type="ECO:0000313" key="3">
    <source>
        <dbReference type="Proteomes" id="UP001165283"/>
    </source>
</evidence>
<dbReference type="Gene3D" id="3.40.50.150">
    <property type="entry name" value="Vaccinia Virus protein VP39"/>
    <property type="match status" value="1"/>
</dbReference>
<dbReference type="Proteomes" id="UP001165283">
    <property type="component" value="Unassembled WGS sequence"/>
</dbReference>
<reference evidence="2" key="1">
    <citation type="submission" date="2021-04" db="EMBL/GenBank/DDBJ databases">
        <title>Pseudonocardia sp. nov., isolated from sandy soil of mangrove forest.</title>
        <authorList>
            <person name="Zan Z."/>
            <person name="Huang R."/>
            <person name="Liu W."/>
        </authorList>
    </citation>
    <scope>NUCLEOTIDE SEQUENCE</scope>
    <source>
        <strain evidence="2">S2-4</strain>
    </source>
</reference>
<dbReference type="GO" id="GO:0032259">
    <property type="term" value="P:methylation"/>
    <property type="evidence" value="ECO:0007669"/>
    <property type="project" value="UniProtKB-KW"/>
</dbReference>
<evidence type="ECO:0000259" key="1">
    <source>
        <dbReference type="Pfam" id="PF13649"/>
    </source>
</evidence>
<evidence type="ECO:0000313" key="2">
    <source>
        <dbReference type="EMBL" id="MCO1655032.1"/>
    </source>
</evidence>